<dbReference type="GO" id="GO:0005737">
    <property type="term" value="C:cytoplasm"/>
    <property type="evidence" value="ECO:0007669"/>
    <property type="project" value="UniProtKB-SubCell"/>
</dbReference>
<evidence type="ECO:0000256" key="6">
    <source>
        <dbReference type="ARBA" id="ARBA00022741"/>
    </source>
</evidence>
<evidence type="ECO:0000256" key="4">
    <source>
        <dbReference type="ARBA" id="ARBA00014579"/>
    </source>
</evidence>
<evidence type="ECO:0000256" key="7">
    <source>
        <dbReference type="ARBA" id="ARBA00022801"/>
    </source>
</evidence>
<dbReference type="Pfam" id="PF03029">
    <property type="entry name" value="ATP_bind_1"/>
    <property type="match status" value="1"/>
</dbReference>
<dbReference type="InterPro" id="IPR027417">
    <property type="entry name" value="P-loop_NTPase"/>
</dbReference>
<gene>
    <name evidence="16" type="ORF">TRIUR3_11640</name>
</gene>
<keyword evidence="7 13" id="KW-0378">Hydrolase</keyword>
<dbReference type="STRING" id="4572.M7ZP87"/>
<evidence type="ECO:0000256" key="2">
    <source>
        <dbReference type="ARBA" id="ARBA00004496"/>
    </source>
</evidence>
<evidence type="ECO:0000256" key="12">
    <source>
        <dbReference type="ARBA" id="ARBA00083137"/>
    </source>
</evidence>
<dbReference type="AlphaFoldDB" id="M7ZP87"/>
<evidence type="ECO:0000313" key="16">
    <source>
        <dbReference type="EMBL" id="EMS54170.1"/>
    </source>
</evidence>
<evidence type="ECO:0000256" key="14">
    <source>
        <dbReference type="SAM" id="Coils"/>
    </source>
</evidence>
<dbReference type="SUPFAM" id="SSF52540">
    <property type="entry name" value="P-loop containing nucleoside triphosphate hydrolases"/>
    <property type="match status" value="1"/>
</dbReference>
<evidence type="ECO:0000256" key="13">
    <source>
        <dbReference type="RuleBase" id="RU365059"/>
    </source>
</evidence>
<dbReference type="eggNOG" id="KOG1532">
    <property type="taxonomic scope" value="Eukaryota"/>
</dbReference>
<feature type="coiled-coil region" evidence="14">
    <location>
        <begin position="277"/>
        <end position="316"/>
    </location>
</feature>
<name>M7ZP87_TRIUA</name>
<dbReference type="InterPro" id="IPR004130">
    <property type="entry name" value="Gpn"/>
</dbReference>
<evidence type="ECO:0000256" key="9">
    <source>
        <dbReference type="ARBA" id="ARBA00023134"/>
    </source>
</evidence>
<evidence type="ECO:0000256" key="8">
    <source>
        <dbReference type="ARBA" id="ARBA00023054"/>
    </source>
</evidence>
<feature type="compositionally biased region" description="Acidic residues" evidence="15">
    <location>
        <begin position="354"/>
        <end position="370"/>
    </location>
</feature>
<sequence length="376" mass="41749">MARPGPGLGFLPQADADGKGEDEELADSIGSLSIAPGRTSFKKKPVVVLVIGMAGTGKTTFMHRLVCHMQASTNMRGYVLNLDPAVMTLPFGANIDIRDTVRYKEVMKEYGLGPNGGILTSLNLFSTKFDEVISVIESRADQLDYVLVDTPGQIEIFTWSASGAIITEAFASTFPTVVAYVVDTPSILYKTRLPLVLTFNKVDVAKHEYALEWMQDFEAFQAALDSDSSYSSSFTRSLSLVLDEFYKNLRSVGVSAVSGTGVAACFEAIEASAKEYMETYRTDLDKRIAEKERLEAERRNENMERLRRDMEKSKGQTVVLSTGLKDRIPSSEMMGDVDEEEEEEAVEDFRFCEIDDDDEEDEDEEGEDEEVAHFGL</sequence>
<comment type="similarity">
    <text evidence="3 13">Belongs to the GPN-loop GTPase family.</text>
</comment>
<evidence type="ECO:0000256" key="5">
    <source>
        <dbReference type="ARBA" id="ARBA00022490"/>
    </source>
</evidence>
<keyword evidence="10" id="KW-0539">Nucleus</keyword>
<dbReference type="FunFam" id="3.40.50.300:FF:000888">
    <property type="entry name" value="GPN-loop GTPase 1"/>
    <property type="match status" value="1"/>
</dbReference>
<feature type="region of interest" description="Disordered" evidence="15">
    <location>
        <begin position="1"/>
        <end position="22"/>
    </location>
</feature>
<feature type="compositionally biased region" description="Acidic residues" evidence="15">
    <location>
        <begin position="335"/>
        <end position="346"/>
    </location>
</feature>
<dbReference type="GO" id="GO:0005634">
    <property type="term" value="C:nucleus"/>
    <property type="evidence" value="ECO:0007669"/>
    <property type="project" value="UniProtKB-SubCell"/>
</dbReference>
<keyword evidence="9 13" id="KW-0342">GTP-binding</keyword>
<evidence type="ECO:0000256" key="15">
    <source>
        <dbReference type="SAM" id="MobiDB-lite"/>
    </source>
</evidence>
<dbReference type="GO" id="GO:0003924">
    <property type="term" value="F:GTPase activity"/>
    <property type="evidence" value="ECO:0007669"/>
    <property type="project" value="InterPro"/>
</dbReference>
<comment type="subcellular location">
    <subcellularLocation>
        <location evidence="2">Cytoplasm</location>
    </subcellularLocation>
    <subcellularLocation>
        <location evidence="1">Nucleus</location>
    </subcellularLocation>
</comment>
<organism evidence="16">
    <name type="scientific">Triticum urartu</name>
    <name type="common">Red wild einkorn</name>
    <name type="synonym">Crithodium urartu</name>
    <dbReference type="NCBI Taxonomy" id="4572"/>
    <lineage>
        <taxon>Eukaryota</taxon>
        <taxon>Viridiplantae</taxon>
        <taxon>Streptophyta</taxon>
        <taxon>Embryophyta</taxon>
        <taxon>Tracheophyta</taxon>
        <taxon>Spermatophyta</taxon>
        <taxon>Magnoliopsida</taxon>
        <taxon>Liliopsida</taxon>
        <taxon>Poales</taxon>
        <taxon>Poaceae</taxon>
        <taxon>BOP clade</taxon>
        <taxon>Pooideae</taxon>
        <taxon>Triticodae</taxon>
        <taxon>Triticeae</taxon>
        <taxon>Triticinae</taxon>
        <taxon>Triticum</taxon>
    </lineage>
</organism>
<protein>
    <recommendedName>
        <fullName evidence="4">GPN-loop GTPase 1</fullName>
    </recommendedName>
    <alternativeName>
        <fullName evidence="12">XPA-binding protein 1 homolog</fullName>
    </alternativeName>
</protein>
<dbReference type="CDD" id="cd17870">
    <property type="entry name" value="GPN1"/>
    <property type="match status" value="1"/>
</dbReference>
<evidence type="ECO:0000256" key="10">
    <source>
        <dbReference type="ARBA" id="ARBA00023242"/>
    </source>
</evidence>
<dbReference type="OMA" id="CAHITTR"/>
<dbReference type="Gene3D" id="3.40.50.300">
    <property type="entry name" value="P-loop containing nucleotide triphosphate hydrolases"/>
    <property type="match status" value="1"/>
</dbReference>
<keyword evidence="5" id="KW-0963">Cytoplasm</keyword>
<feature type="region of interest" description="Disordered" evidence="15">
    <location>
        <begin position="327"/>
        <end position="376"/>
    </location>
</feature>
<evidence type="ECO:0000256" key="11">
    <source>
        <dbReference type="ARBA" id="ARBA00055682"/>
    </source>
</evidence>
<evidence type="ECO:0000256" key="1">
    <source>
        <dbReference type="ARBA" id="ARBA00004123"/>
    </source>
</evidence>
<keyword evidence="6 13" id="KW-0547">Nucleotide-binding</keyword>
<keyword evidence="8 14" id="KW-0175">Coiled coil</keyword>
<reference evidence="16" key="1">
    <citation type="journal article" date="2013" name="Nature">
        <title>Draft genome of the wheat A-genome progenitor Triticum urartu.</title>
        <authorList>
            <person name="Ling H.Q."/>
            <person name="Zhao S."/>
            <person name="Liu D."/>
            <person name="Wang J."/>
            <person name="Sun H."/>
            <person name="Zhang C."/>
            <person name="Fan H."/>
            <person name="Li D."/>
            <person name="Dong L."/>
            <person name="Tao Y."/>
            <person name="Gao C."/>
            <person name="Wu H."/>
            <person name="Li Y."/>
            <person name="Cui Y."/>
            <person name="Guo X."/>
            <person name="Zheng S."/>
            <person name="Wang B."/>
            <person name="Yu K."/>
            <person name="Liang Q."/>
            <person name="Yang W."/>
            <person name="Lou X."/>
            <person name="Chen J."/>
            <person name="Feng M."/>
            <person name="Jian J."/>
            <person name="Zhang X."/>
            <person name="Luo G."/>
            <person name="Jiang Y."/>
            <person name="Liu J."/>
            <person name="Wang Z."/>
            <person name="Sha Y."/>
            <person name="Zhang B."/>
            <person name="Wu H."/>
            <person name="Tang D."/>
            <person name="Shen Q."/>
            <person name="Xue P."/>
            <person name="Zou S."/>
            <person name="Wang X."/>
            <person name="Liu X."/>
            <person name="Wang F."/>
            <person name="Yang Y."/>
            <person name="An X."/>
            <person name="Dong Z."/>
            <person name="Zhang K."/>
            <person name="Zhang X."/>
            <person name="Luo M.C."/>
            <person name="Dvorak J."/>
            <person name="Tong Y."/>
            <person name="Wang J."/>
            <person name="Yang H."/>
            <person name="Li Z."/>
            <person name="Wang D."/>
            <person name="Zhang A."/>
            <person name="Wang J."/>
        </authorList>
    </citation>
    <scope>NUCLEOTIDE SEQUENCE</scope>
</reference>
<proteinExistence type="inferred from homology"/>
<accession>M7ZP87</accession>
<dbReference type="EMBL" id="KD185316">
    <property type="protein sequence ID" value="EMS54170.1"/>
    <property type="molecule type" value="Genomic_DNA"/>
</dbReference>
<dbReference type="PANTHER" id="PTHR21231">
    <property type="entry name" value="XPA-BINDING PROTEIN 1-RELATED"/>
    <property type="match status" value="1"/>
</dbReference>
<dbReference type="GO" id="GO:0005525">
    <property type="term" value="F:GTP binding"/>
    <property type="evidence" value="ECO:0007669"/>
    <property type="project" value="UniProtKB-KW"/>
</dbReference>
<dbReference type="PANTHER" id="PTHR21231:SF9">
    <property type="entry name" value="GPN-LOOP GTPASE"/>
    <property type="match status" value="1"/>
</dbReference>
<evidence type="ECO:0000256" key="3">
    <source>
        <dbReference type="ARBA" id="ARBA00005290"/>
    </source>
</evidence>
<dbReference type="InterPro" id="IPR030230">
    <property type="entry name" value="Gpn1/Npa3/XAB1"/>
</dbReference>
<comment type="function">
    <text evidence="11">Small GTPase required for proper nuclear import of RNA polymerase II (RNAPII). May act at an RNAP assembly step prior to nuclear import.</text>
</comment>